<dbReference type="EMBL" id="HBUF01363602">
    <property type="protein sequence ID" value="CAG6722319.1"/>
    <property type="molecule type" value="Transcribed_RNA"/>
</dbReference>
<organism evidence="1">
    <name type="scientific">Cacopsylla melanoneura</name>
    <dbReference type="NCBI Taxonomy" id="428564"/>
    <lineage>
        <taxon>Eukaryota</taxon>
        <taxon>Metazoa</taxon>
        <taxon>Ecdysozoa</taxon>
        <taxon>Arthropoda</taxon>
        <taxon>Hexapoda</taxon>
        <taxon>Insecta</taxon>
        <taxon>Pterygota</taxon>
        <taxon>Neoptera</taxon>
        <taxon>Paraneoptera</taxon>
        <taxon>Hemiptera</taxon>
        <taxon>Sternorrhyncha</taxon>
        <taxon>Psylloidea</taxon>
        <taxon>Psyllidae</taxon>
        <taxon>Psyllinae</taxon>
        <taxon>Cacopsylla</taxon>
    </lineage>
</organism>
<sequence length="130" mass="15318">MFSLKIHFSLEIFPIMHFGQIYTFWSNLYFVLRDSGIPGPALREYVKQSYRYLKVHKHYPMLTHFYNNSIQCVFFNIIFSHGLTFISKSCTPAMCYVPTLGPFFTDLTYLTGCNRLESECYFELLAHITP</sequence>
<dbReference type="AlphaFoldDB" id="A0A8D8VEE0"/>
<reference evidence="1" key="1">
    <citation type="submission" date="2021-05" db="EMBL/GenBank/DDBJ databases">
        <authorList>
            <person name="Alioto T."/>
            <person name="Alioto T."/>
            <person name="Gomez Garrido J."/>
        </authorList>
    </citation>
    <scope>NUCLEOTIDE SEQUENCE</scope>
</reference>
<proteinExistence type="predicted"/>
<protein>
    <submittedName>
        <fullName evidence="1">Uncharacterized protein</fullName>
    </submittedName>
</protein>
<name>A0A8D8VEE0_9HEMI</name>
<evidence type="ECO:0000313" key="1">
    <source>
        <dbReference type="EMBL" id="CAG6722319.1"/>
    </source>
</evidence>
<accession>A0A8D8VEE0</accession>